<feature type="compositionally biased region" description="Low complexity" evidence="1">
    <location>
        <begin position="81"/>
        <end position="91"/>
    </location>
</feature>
<dbReference type="EMBL" id="CADCVO010000145">
    <property type="protein sequence ID" value="CAA9477424.1"/>
    <property type="molecule type" value="Genomic_DNA"/>
</dbReference>
<feature type="compositionally biased region" description="Low complexity" evidence="1">
    <location>
        <begin position="171"/>
        <end position="186"/>
    </location>
</feature>
<protein>
    <submittedName>
        <fullName evidence="2">Sphingolipid (R)-alpha-hydroxylase FAH1 (No EC)</fullName>
    </submittedName>
</protein>
<feature type="non-terminal residue" evidence="2">
    <location>
        <position position="1"/>
    </location>
</feature>
<feature type="compositionally biased region" description="Basic residues" evidence="1">
    <location>
        <begin position="35"/>
        <end position="71"/>
    </location>
</feature>
<evidence type="ECO:0000256" key="1">
    <source>
        <dbReference type="SAM" id="MobiDB-lite"/>
    </source>
</evidence>
<feature type="non-terminal residue" evidence="2">
    <location>
        <position position="215"/>
    </location>
</feature>
<feature type="compositionally biased region" description="Low complexity" evidence="1">
    <location>
        <begin position="132"/>
        <end position="142"/>
    </location>
</feature>
<sequence>GDARSSCTAGPQAHGRAAGLPAHVRLAAAGPLHPRAPRRRAGPVRARHRRLRRPGAGRAGARHRPGARRGGLRPVDADGVLAAPRGLPLRAGGRDRRAAALDDPRGPPRPSQRPDAPRDAAGRVRAARDGLRAALPGPAPVRRGVRGERRLLRGLPGLRHDALLRPPSPPADVGGAQAARAAHAPSLPGPQRGLRGLRPVVGRRLPHRAALQAPL</sequence>
<gene>
    <name evidence="2" type="ORF">AVDCRST_MAG13-940</name>
</gene>
<dbReference type="AlphaFoldDB" id="A0A6J4RU64"/>
<evidence type="ECO:0000313" key="2">
    <source>
        <dbReference type="EMBL" id="CAA9477424.1"/>
    </source>
</evidence>
<name>A0A6J4RU64_9ACTN</name>
<organism evidence="2">
    <name type="scientific">uncultured Solirubrobacteraceae bacterium</name>
    <dbReference type="NCBI Taxonomy" id="1162706"/>
    <lineage>
        <taxon>Bacteria</taxon>
        <taxon>Bacillati</taxon>
        <taxon>Actinomycetota</taxon>
        <taxon>Thermoleophilia</taxon>
        <taxon>Solirubrobacterales</taxon>
        <taxon>Solirubrobacteraceae</taxon>
        <taxon>environmental samples</taxon>
    </lineage>
</organism>
<feature type="compositionally biased region" description="Basic and acidic residues" evidence="1">
    <location>
        <begin position="92"/>
        <end position="106"/>
    </location>
</feature>
<accession>A0A6J4RU64</accession>
<feature type="region of interest" description="Disordered" evidence="1">
    <location>
        <begin position="1"/>
        <end position="200"/>
    </location>
</feature>
<feature type="compositionally biased region" description="Basic and acidic residues" evidence="1">
    <location>
        <begin position="115"/>
        <end position="131"/>
    </location>
</feature>
<reference evidence="2" key="1">
    <citation type="submission" date="2020-02" db="EMBL/GenBank/DDBJ databases">
        <authorList>
            <person name="Meier V. D."/>
        </authorList>
    </citation>
    <scope>NUCLEOTIDE SEQUENCE</scope>
    <source>
        <strain evidence="2">AVDCRST_MAG13</strain>
    </source>
</reference>
<proteinExistence type="predicted"/>